<evidence type="ECO:0000256" key="1">
    <source>
        <dbReference type="SAM" id="MobiDB-lite"/>
    </source>
</evidence>
<organism evidence="3 4">
    <name type="scientific">Ramlibacter aquaticus</name>
    <dbReference type="NCBI Taxonomy" id="2780094"/>
    <lineage>
        <taxon>Bacteria</taxon>
        <taxon>Pseudomonadati</taxon>
        <taxon>Pseudomonadota</taxon>
        <taxon>Betaproteobacteria</taxon>
        <taxon>Burkholderiales</taxon>
        <taxon>Comamonadaceae</taxon>
        <taxon>Ramlibacter</taxon>
    </lineage>
</organism>
<feature type="signal peptide" evidence="2">
    <location>
        <begin position="1"/>
        <end position="19"/>
    </location>
</feature>
<evidence type="ECO:0000256" key="2">
    <source>
        <dbReference type="SAM" id="SignalP"/>
    </source>
</evidence>
<gene>
    <name evidence="3" type="ORF">IM725_10350</name>
</gene>
<evidence type="ECO:0000313" key="3">
    <source>
        <dbReference type="EMBL" id="MBE7940970.1"/>
    </source>
</evidence>
<feature type="compositionally biased region" description="Polar residues" evidence="1">
    <location>
        <begin position="59"/>
        <end position="78"/>
    </location>
</feature>
<dbReference type="EMBL" id="JADDOJ010000035">
    <property type="protein sequence ID" value="MBE7940970.1"/>
    <property type="molecule type" value="Genomic_DNA"/>
</dbReference>
<evidence type="ECO:0000313" key="4">
    <source>
        <dbReference type="Proteomes" id="UP000715965"/>
    </source>
</evidence>
<name>A0ABR9SFB8_9BURK</name>
<proteinExistence type="predicted"/>
<protein>
    <recommendedName>
        <fullName evidence="5">Lipoprotein</fullName>
    </recommendedName>
</protein>
<sequence>MNARILRAALPLALGLALAACGEKPQTLGQGSRQDTPAFDGPASPFTAAGWKPGDRTSWEQQIHTRQQQGQNEYNKVY</sequence>
<comment type="caution">
    <text evidence="3">The sequence shown here is derived from an EMBL/GenBank/DDBJ whole genome shotgun (WGS) entry which is preliminary data.</text>
</comment>
<dbReference type="RefSeq" id="WP_193780508.1">
    <property type="nucleotide sequence ID" value="NZ_JADDOJ010000035.1"/>
</dbReference>
<reference evidence="3 4" key="1">
    <citation type="submission" date="2020-10" db="EMBL/GenBank/DDBJ databases">
        <title>Draft genome of Ramlibacter aquaticus LMG 30558.</title>
        <authorList>
            <person name="Props R."/>
        </authorList>
    </citation>
    <scope>NUCLEOTIDE SEQUENCE [LARGE SCALE GENOMIC DNA]</scope>
    <source>
        <strain evidence="3 4">LMG 30558</strain>
    </source>
</reference>
<dbReference type="Proteomes" id="UP000715965">
    <property type="component" value="Unassembled WGS sequence"/>
</dbReference>
<keyword evidence="2" id="KW-0732">Signal</keyword>
<accession>A0ABR9SFB8</accession>
<feature type="chain" id="PRO_5045125842" description="Lipoprotein" evidence="2">
    <location>
        <begin position="20"/>
        <end position="78"/>
    </location>
</feature>
<feature type="region of interest" description="Disordered" evidence="1">
    <location>
        <begin position="25"/>
        <end position="78"/>
    </location>
</feature>
<evidence type="ECO:0008006" key="5">
    <source>
        <dbReference type="Google" id="ProtNLM"/>
    </source>
</evidence>
<dbReference type="PROSITE" id="PS51257">
    <property type="entry name" value="PROKAR_LIPOPROTEIN"/>
    <property type="match status" value="1"/>
</dbReference>
<keyword evidence="4" id="KW-1185">Reference proteome</keyword>